<dbReference type="InterPro" id="IPR029058">
    <property type="entry name" value="AB_hydrolase_fold"/>
</dbReference>
<dbReference type="STRING" id="28234.SAMN04488588_1388"/>
<name>A0A1G6MUD0_9BACT</name>
<dbReference type="RefSeq" id="WP_091404041.1">
    <property type="nucleotide sequence ID" value="NZ_FMYV01000005.1"/>
</dbReference>
<dbReference type="AlphaFoldDB" id="A0A1G6MUD0"/>
<proteinExistence type="predicted"/>
<keyword evidence="1" id="KW-0472">Membrane</keyword>
<dbReference type="Proteomes" id="UP000199322">
    <property type="component" value="Unassembled WGS sequence"/>
</dbReference>
<reference evidence="3 4" key="1">
    <citation type="submission" date="2016-10" db="EMBL/GenBank/DDBJ databases">
        <authorList>
            <person name="de Groot N.N."/>
        </authorList>
    </citation>
    <scope>NUCLEOTIDE SEQUENCE [LARGE SCALE GENOMIC DNA]</scope>
    <source>
        <strain evidence="3 4">WG14</strain>
    </source>
</reference>
<accession>A0A1G6MUD0</accession>
<dbReference type="Gene3D" id="3.40.50.1820">
    <property type="entry name" value="alpha/beta hydrolase"/>
    <property type="match status" value="1"/>
</dbReference>
<dbReference type="PANTHER" id="PTHR37946">
    <property type="entry name" value="SLL1969 PROTEIN"/>
    <property type="match status" value="1"/>
</dbReference>
<dbReference type="InterPro" id="IPR055803">
    <property type="entry name" value="DUF7379"/>
</dbReference>
<evidence type="ECO:0000313" key="4">
    <source>
        <dbReference type="Proteomes" id="UP000199322"/>
    </source>
</evidence>
<organism evidence="3 4">
    <name type="scientific">Geotoga petraea</name>
    <dbReference type="NCBI Taxonomy" id="28234"/>
    <lineage>
        <taxon>Bacteria</taxon>
        <taxon>Thermotogati</taxon>
        <taxon>Thermotogota</taxon>
        <taxon>Thermotogae</taxon>
        <taxon>Petrotogales</taxon>
        <taxon>Petrotogaceae</taxon>
        <taxon>Geotoga</taxon>
    </lineage>
</organism>
<feature type="transmembrane region" description="Helical" evidence="1">
    <location>
        <begin position="39"/>
        <end position="61"/>
    </location>
</feature>
<sequence>MAEENQNENKEKKQNGLKNIISRLILSVKRLRYKINRKVIIISSIIIIVAIGGILLVPMIFNSENVSSTEQKAKDLEIMIPKSAYSGNKQFIIKEIPEDSIEYQNLTSMANFQGKIYSVLPSDGVEESSLVPMKIRYKIPNDLYFGDNFTNFSIAYASEDEPPVISELPGSRIIQIDNSYYVEAETFHFSKIGLIVKSPQESDYGMKTLTEKPASYKPDLVLIPGTDVNFTGYLSNTNTSENPYGSNFWSVLFKERTIWQYKYPLVNTKSKTYYDSYQGFLMRTGSKSFIEFEAKRFAQELKRLPNREFDIIAHGVGGLIARYAIESDKSIDNVRNIVLLSTPNDGTNLANPLFFNLIYGKDSNLLMETLKIDEETSFNIKYNSNFYLEQINSYYYDLIPNSDFLNKLNSFGMREDINYITIAGKNSGIKMDLNQSSLSRLYPEFINGEGDGIVSVNSALIPEAKTKLLYDYKFYDLYSKPDVLENIKKILEDNLDAPDIKEFKDDEFIETYEQLYSQNSDGTNVSQENNIVDQQNPEFNLPINYSEFSLIKNIEFQKVLNYGNPSLHTFDSKVLISTDSGIYDINGNVLLNTEIINSYEYKNRFIVTSREGVFVLDQNSQEFIKIEEALIESDEAYYLPNFGLLRIFHNVQNSTVYLDKEIISNNSKIMEIEEYNGVNYLVFQNRISLLTKDNLNDFITKESIVDITGSNFDYIKNIEIINGDFYVSTNDYKLIYVKGDRSFYQILGDGDVGRLDLITIDDNLYVFGSDTLTYLDIPNKNFPGNYQRFDYSNFNYTIMGDTVYGIRQTSRGFELWKGNLTSF</sequence>
<evidence type="ECO:0000313" key="3">
    <source>
        <dbReference type="EMBL" id="SDC59160.1"/>
    </source>
</evidence>
<evidence type="ECO:0000256" key="1">
    <source>
        <dbReference type="SAM" id="Phobius"/>
    </source>
</evidence>
<keyword evidence="4" id="KW-1185">Reference proteome</keyword>
<keyword evidence="1" id="KW-0812">Transmembrane</keyword>
<dbReference type="PANTHER" id="PTHR37946:SF1">
    <property type="entry name" value="SLL1969 PROTEIN"/>
    <property type="match status" value="1"/>
</dbReference>
<dbReference type="EMBL" id="FMYV01000005">
    <property type="protein sequence ID" value="SDC59160.1"/>
    <property type="molecule type" value="Genomic_DNA"/>
</dbReference>
<gene>
    <name evidence="3" type="ORF">SAMN04488588_1388</name>
</gene>
<keyword evidence="1" id="KW-1133">Transmembrane helix</keyword>
<protein>
    <recommendedName>
        <fullName evidence="2">DUF7379 domain-containing protein</fullName>
    </recommendedName>
</protein>
<evidence type="ECO:0000259" key="2">
    <source>
        <dbReference type="Pfam" id="PF24096"/>
    </source>
</evidence>
<feature type="domain" description="DUF7379" evidence="2">
    <location>
        <begin position="274"/>
        <end position="366"/>
    </location>
</feature>
<dbReference type="Pfam" id="PF24096">
    <property type="entry name" value="DUF7379"/>
    <property type="match status" value="1"/>
</dbReference>
<dbReference type="SUPFAM" id="SSF53474">
    <property type="entry name" value="alpha/beta-Hydrolases"/>
    <property type="match status" value="1"/>
</dbReference>